<comment type="subunit">
    <text evidence="9">Monomer.</text>
</comment>
<dbReference type="Proteomes" id="UP000252182">
    <property type="component" value="Chromosome"/>
</dbReference>
<gene>
    <name evidence="9 11" type="primary">queG</name>
    <name evidence="11" type="ORF">DTO96_100584</name>
</gene>
<evidence type="ECO:0000256" key="5">
    <source>
        <dbReference type="ARBA" id="ARBA00022785"/>
    </source>
</evidence>
<feature type="binding site" evidence="9">
    <location>
        <position position="175"/>
    </location>
    <ligand>
        <name>cob(II)alamin</name>
        <dbReference type="ChEBI" id="CHEBI:16304"/>
    </ligand>
</feature>
<dbReference type="Gene3D" id="3.30.70.20">
    <property type="match status" value="1"/>
</dbReference>
<dbReference type="GO" id="GO:0031419">
    <property type="term" value="F:cobalamin binding"/>
    <property type="evidence" value="ECO:0007669"/>
    <property type="project" value="UniProtKB-KW"/>
</dbReference>
<dbReference type="EMBL" id="CP031124">
    <property type="protein sequence ID" value="AXF84873.1"/>
    <property type="molecule type" value="Genomic_DNA"/>
</dbReference>
<keyword evidence="9" id="KW-0846">Cobalamin</keyword>
<evidence type="ECO:0000256" key="8">
    <source>
        <dbReference type="ARBA" id="ARBA00023014"/>
    </source>
</evidence>
<dbReference type="SUPFAM" id="SSF54862">
    <property type="entry name" value="4Fe-4S ferredoxins"/>
    <property type="match status" value="1"/>
</dbReference>
<keyword evidence="5 9" id="KW-0671">Queuosine biosynthesis</keyword>
<dbReference type="PROSITE" id="PS00198">
    <property type="entry name" value="4FE4S_FER_1"/>
    <property type="match status" value="1"/>
</dbReference>
<comment type="catalytic activity">
    <reaction evidence="9">
        <text>epoxyqueuosine(34) in tRNA + AH2 = queuosine(34) in tRNA + A + H2O</text>
        <dbReference type="Rhea" id="RHEA:32159"/>
        <dbReference type="Rhea" id="RHEA-COMP:18571"/>
        <dbReference type="Rhea" id="RHEA-COMP:18582"/>
        <dbReference type="ChEBI" id="CHEBI:13193"/>
        <dbReference type="ChEBI" id="CHEBI:15377"/>
        <dbReference type="ChEBI" id="CHEBI:17499"/>
        <dbReference type="ChEBI" id="CHEBI:194431"/>
        <dbReference type="ChEBI" id="CHEBI:194443"/>
        <dbReference type="EC" id="1.17.99.6"/>
    </reaction>
</comment>
<feature type="binding site" evidence="9">
    <location>
        <position position="215"/>
    </location>
    <ligand>
        <name>[4Fe-4S] cluster</name>
        <dbReference type="ChEBI" id="CHEBI:49883"/>
        <label>2</label>
    </ligand>
</feature>
<comment type="caution">
    <text evidence="9">Lacks conserved residue(s) required for the propagation of feature annotation.</text>
</comment>
<dbReference type="InterPro" id="IPR017900">
    <property type="entry name" value="4Fe4S_Fe_S_CS"/>
</dbReference>
<dbReference type="UniPathway" id="UPA00392"/>
<dbReference type="HAMAP" id="MF_00916">
    <property type="entry name" value="QueG"/>
    <property type="match status" value="1"/>
</dbReference>
<keyword evidence="6 9" id="KW-0560">Oxidoreductase</keyword>
<protein>
    <recommendedName>
        <fullName evidence="9">Epoxyqueuosine reductase</fullName>
        <ecNumber evidence="9">1.17.99.6</ecNumber>
    </recommendedName>
    <alternativeName>
        <fullName evidence="9">Queuosine biosynthesis protein QueG</fullName>
    </alternativeName>
</protein>
<sequence length="385" mass="42816">MPAQNHHCTAAADLSTWIKAEARTLGFAHVGISQPDLSTAKAGHLAWLADQFHGTMDYMTRNIDARFSPELLVPGTLSIISVAMPYLATGLSDEWQKEAWQTIDNGDQAYVSRYALGRDYHKVVRNTLQKLATAIEAKIAPTPLTYRAFSDSAPVPEVEIAQQTALGWRGKHTLLLNRTHGSMFFLGELYVNLDLAIDQPTTAHCGQCTACIDICPTQAIVAPYRVDARRCISYLTIEHKGEIPHEFRKAIGNRIYGCDDCQLACPWNKFAQKSALSDFAARHSLNDVDLLTLLHWDEATFKSNMAGSAAYRIGHAQWQRNILLALGNADPRPTHLAALQAFTSHDNPILAEQASWSLAQLTQIDFQCTQHVDFETDLFKNKLDE</sequence>
<feature type="binding site" evidence="9">
    <location>
        <begin position="258"/>
        <end position="259"/>
    </location>
    <ligand>
        <name>cob(II)alamin</name>
        <dbReference type="ChEBI" id="CHEBI:16304"/>
    </ligand>
</feature>
<comment type="cofactor">
    <cofactor evidence="9">
        <name>cob(II)alamin</name>
        <dbReference type="ChEBI" id="CHEBI:16304"/>
    </cofactor>
</comment>
<evidence type="ECO:0000256" key="2">
    <source>
        <dbReference type="ARBA" id="ARBA00022490"/>
    </source>
</evidence>
<comment type="similarity">
    <text evidence="9">Belongs to the QueG family.</text>
</comment>
<feature type="binding site" evidence="9">
    <location>
        <position position="186"/>
    </location>
    <ligand>
        <name>cob(II)alamin</name>
        <dbReference type="ChEBI" id="CHEBI:16304"/>
    </ligand>
</feature>
<reference evidence="12" key="1">
    <citation type="submission" date="2018-07" db="EMBL/GenBank/DDBJ databases">
        <authorList>
            <person name="Kim H."/>
        </authorList>
    </citation>
    <scope>NUCLEOTIDE SEQUENCE [LARGE SCALE GENOMIC DNA]</scope>
    <source>
        <strain evidence="12">F02</strain>
    </source>
</reference>
<dbReference type="PANTHER" id="PTHR30002">
    <property type="entry name" value="EPOXYQUEUOSINE REDUCTASE"/>
    <property type="match status" value="1"/>
</dbReference>
<feature type="binding site" evidence="9">
    <location>
        <position position="211"/>
    </location>
    <ligand>
        <name>[4Fe-4S] cluster</name>
        <dbReference type="ChEBI" id="CHEBI:49883"/>
        <label>1</label>
    </ligand>
</feature>
<dbReference type="InterPro" id="IPR017896">
    <property type="entry name" value="4Fe4S_Fe-S-bd"/>
</dbReference>
<feature type="binding site" evidence="9">
    <location>
        <position position="151"/>
    </location>
    <ligand>
        <name>cob(II)alamin</name>
        <dbReference type="ChEBI" id="CHEBI:16304"/>
    </ligand>
</feature>
<feature type="binding site" evidence="9">
    <location>
        <position position="258"/>
    </location>
    <ligand>
        <name>[4Fe-4S] cluster</name>
        <dbReference type="ChEBI" id="CHEBI:49883"/>
        <label>2</label>
    </ligand>
</feature>
<dbReference type="PANTHER" id="PTHR30002:SF4">
    <property type="entry name" value="EPOXYQUEUOSINE REDUCTASE"/>
    <property type="match status" value="1"/>
</dbReference>
<evidence type="ECO:0000313" key="12">
    <source>
        <dbReference type="Proteomes" id="UP000252182"/>
    </source>
</evidence>
<evidence type="ECO:0000256" key="4">
    <source>
        <dbReference type="ARBA" id="ARBA00022723"/>
    </source>
</evidence>
<keyword evidence="9" id="KW-0170">Cobalt</keyword>
<feature type="binding site" evidence="9">
    <location>
        <position position="265"/>
    </location>
    <ligand>
        <name>[4Fe-4S] cluster</name>
        <dbReference type="ChEBI" id="CHEBI:49883"/>
        <label>1</label>
    </ligand>
</feature>
<dbReference type="GO" id="GO:0008616">
    <property type="term" value="P:tRNA queuosine(34) biosynthetic process"/>
    <property type="evidence" value="ECO:0007669"/>
    <property type="project" value="UniProtKB-UniRule"/>
</dbReference>
<dbReference type="GO" id="GO:0005737">
    <property type="term" value="C:cytoplasm"/>
    <property type="evidence" value="ECO:0007669"/>
    <property type="project" value="UniProtKB-SubCell"/>
</dbReference>
<comment type="pathway">
    <text evidence="9">tRNA modification; tRNA-queuosine biosynthesis.</text>
</comment>
<keyword evidence="8 9" id="KW-0411">Iron-sulfur</keyword>
<feature type="binding site" evidence="9">
    <location>
        <position position="261"/>
    </location>
    <ligand>
        <name>[4Fe-4S] cluster</name>
        <dbReference type="ChEBI" id="CHEBI:49883"/>
        <label>2</label>
    </ligand>
</feature>
<evidence type="ECO:0000256" key="3">
    <source>
        <dbReference type="ARBA" id="ARBA00022694"/>
    </source>
</evidence>
<dbReference type="Pfam" id="PF08331">
    <property type="entry name" value="QueG_DUF1730"/>
    <property type="match status" value="1"/>
</dbReference>
<evidence type="ECO:0000256" key="7">
    <source>
        <dbReference type="ARBA" id="ARBA00023004"/>
    </source>
</evidence>
<dbReference type="AlphaFoldDB" id="A0A345D935"/>
<keyword evidence="12" id="KW-1185">Reference proteome</keyword>
<evidence type="ECO:0000259" key="10">
    <source>
        <dbReference type="PROSITE" id="PS51379"/>
    </source>
</evidence>
<dbReference type="InterPro" id="IPR004453">
    <property type="entry name" value="QueG"/>
</dbReference>
<dbReference type="EC" id="1.17.99.6" evidence="9"/>
<evidence type="ECO:0000256" key="6">
    <source>
        <dbReference type="ARBA" id="ARBA00023002"/>
    </source>
</evidence>
<dbReference type="GO" id="GO:0051539">
    <property type="term" value="F:4 iron, 4 sulfur cluster binding"/>
    <property type="evidence" value="ECO:0007669"/>
    <property type="project" value="UniProtKB-KW"/>
</dbReference>
<dbReference type="Pfam" id="PF13484">
    <property type="entry name" value="Fer4_16"/>
    <property type="match status" value="1"/>
</dbReference>
<dbReference type="InterPro" id="IPR013542">
    <property type="entry name" value="QueG_DUF1730"/>
</dbReference>
<feature type="binding site" evidence="9">
    <location>
        <position position="231"/>
    </location>
    <ligand>
        <name>[4Fe-4S] cluster</name>
        <dbReference type="ChEBI" id="CHEBI:49883"/>
        <label>2</label>
    </ligand>
</feature>
<feature type="domain" description="4Fe-4S ferredoxin-type" evidence="10">
    <location>
        <begin position="193"/>
        <end position="225"/>
    </location>
</feature>
<proteinExistence type="inferred from homology"/>
<dbReference type="GO" id="GO:0052693">
    <property type="term" value="F:epoxyqueuosine reductase activity"/>
    <property type="evidence" value="ECO:0007669"/>
    <property type="project" value="UniProtKB-UniRule"/>
</dbReference>
<comment type="subcellular location">
    <subcellularLocation>
        <location evidence="9">Cytoplasm</location>
    </subcellularLocation>
</comment>
<evidence type="ECO:0000313" key="11">
    <source>
        <dbReference type="EMBL" id="AXF84873.1"/>
    </source>
</evidence>
<dbReference type="PROSITE" id="PS51379">
    <property type="entry name" value="4FE4S_FER_2"/>
    <property type="match status" value="1"/>
</dbReference>
<accession>A0A345D935</accession>
<dbReference type="NCBIfam" id="TIGR00276">
    <property type="entry name" value="tRNA epoxyqueuosine(34) reductase QueG"/>
    <property type="match status" value="1"/>
</dbReference>
<keyword evidence="3 9" id="KW-0819">tRNA processing</keyword>
<feature type="binding site" evidence="9">
    <location>
        <position position="66"/>
    </location>
    <ligand>
        <name>cob(II)alamin</name>
        <dbReference type="ChEBI" id="CHEBI:16304"/>
    </ligand>
</feature>
<dbReference type="FunFam" id="3.30.70.20:FF:000017">
    <property type="entry name" value="Epoxyqueuosine reductase"/>
    <property type="match status" value="1"/>
</dbReference>
<feature type="binding site" evidence="9">
    <location>
        <position position="233"/>
    </location>
    <ligand>
        <name>cob(II)alamin</name>
        <dbReference type="ChEBI" id="CHEBI:16304"/>
    </ligand>
</feature>
<organism evidence="11 12">
    <name type="scientific">Ephemeroptericola cinctiostellae</name>
    <dbReference type="NCBI Taxonomy" id="2268024"/>
    <lineage>
        <taxon>Bacteria</taxon>
        <taxon>Pseudomonadati</taxon>
        <taxon>Pseudomonadota</taxon>
        <taxon>Betaproteobacteria</taxon>
        <taxon>Burkholderiales</taxon>
        <taxon>Burkholderiaceae</taxon>
        <taxon>Ephemeroptericola</taxon>
    </lineage>
</organism>
<comment type="function">
    <text evidence="9">Catalyzes the conversion of epoxyqueuosine (oQ) to queuosine (Q), which is a hypermodified base found in the wobble positions of tRNA(Asp), tRNA(Asn), tRNA(His) and tRNA(Tyr).</text>
</comment>
<evidence type="ECO:0000256" key="9">
    <source>
        <dbReference type="HAMAP-Rule" id="MF_00916"/>
    </source>
</evidence>
<dbReference type="GO" id="GO:0046872">
    <property type="term" value="F:metal ion binding"/>
    <property type="evidence" value="ECO:0007669"/>
    <property type="project" value="UniProtKB-KW"/>
</dbReference>
<evidence type="ECO:0000256" key="1">
    <source>
        <dbReference type="ARBA" id="ARBA00022485"/>
    </source>
</evidence>
<comment type="cofactor">
    <cofactor evidence="9">
        <name>[4Fe-4S] cluster</name>
        <dbReference type="ChEBI" id="CHEBI:49883"/>
    </cofactor>
    <text evidence="9">Binds 2 [4Fe-4S] clusters per monomer.</text>
</comment>
<feature type="active site" description="Proton donor" evidence="9">
    <location>
        <position position="151"/>
    </location>
</feature>
<dbReference type="KEGG" id="hyf:DTO96_100584"/>
<keyword evidence="7 9" id="KW-0408">Iron</keyword>
<keyword evidence="2 9" id="KW-0963">Cytoplasm</keyword>
<name>A0A345D935_9BURK</name>
<feature type="binding site" evidence="9">
    <location>
        <position position="240"/>
    </location>
    <ligand>
        <name>tRNA</name>
        <dbReference type="ChEBI" id="CHEBI:17843"/>
    </ligand>
</feature>
<keyword evidence="4 9" id="KW-0479">Metal-binding</keyword>
<keyword evidence="1 9" id="KW-0004">4Fe-4S</keyword>
<feature type="binding site" evidence="9">
    <location>
        <position position="208"/>
    </location>
    <ligand>
        <name>[4Fe-4S] cluster</name>
        <dbReference type="ChEBI" id="CHEBI:49883"/>
        <label>1</label>
    </ligand>
</feature>
<feature type="binding site" evidence="9">
    <location>
        <position position="205"/>
    </location>
    <ligand>
        <name>[4Fe-4S] cluster</name>
        <dbReference type="ChEBI" id="CHEBI:49883"/>
        <label>1</label>
    </ligand>
</feature>